<protein>
    <submittedName>
        <fullName evidence="1">Uncharacterized protein</fullName>
    </submittedName>
</protein>
<proteinExistence type="predicted"/>
<organism evidence="1 2">
    <name type="scientific">Phytophthora palmivora</name>
    <dbReference type="NCBI Taxonomy" id="4796"/>
    <lineage>
        <taxon>Eukaryota</taxon>
        <taxon>Sar</taxon>
        <taxon>Stramenopiles</taxon>
        <taxon>Oomycota</taxon>
        <taxon>Peronosporomycetes</taxon>
        <taxon>Peronosporales</taxon>
        <taxon>Peronosporaceae</taxon>
        <taxon>Phytophthora</taxon>
    </lineage>
</organism>
<dbReference type="Proteomes" id="UP000237271">
    <property type="component" value="Unassembled WGS sequence"/>
</dbReference>
<comment type="caution">
    <text evidence="1">The sequence shown here is derived from an EMBL/GenBank/DDBJ whole genome shotgun (WGS) entry which is preliminary data.</text>
</comment>
<dbReference type="EMBL" id="NCKW01009458">
    <property type="protein sequence ID" value="POM67237.1"/>
    <property type="molecule type" value="Genomic_DNA"/>
</dbReference>
<name>A0A2P4XNW7_9STRA</name>
<accession>A0A2P4XNW7</accession>
<dbReference type="AlphaFoldDB" id="A0A2P4XNW7"/>
<keyword evidence="2" id="KW-1185">Reference proteome</keyword>
<gene>
    <name evidence="1" type="ORF">PHPALM_16809</name>
</gene>
<evidence type="ECO:0000313" key="1">
    <source>
        <dbReference type="EMBL" id="POM67237.1"/>
    </source>
</evidence>
<reference evidence="1 2" key="1">
    <citation type="journal article" date="2017" name="Genome Biol. Evol.">
        <title>Phytophthora megakarya and P. palmivora, closely related causal agents of cacao black pod rot, underwent increases in genome sizes and gene numbers by different mechanisms.</title>
        <authorList>
            <person name="Ali S.S."/>
            <person name="Shao J."/>
            <person name="Lary D.J."/>
            <person name="Kronmiller B."/>
            <person name="Shen D."/>
            <person name="Strem M.D."/>
            <person name="Amoako-Attah I."/>
            <person name="Akrofi A.Y."/>
            <person name="Begoude B.A."/>
            <person name="Ten Hoopen G.M."/>
            <person name="Coulibaly K."/>
            <person name="Kebe B.I."/>
            <person name="Melnick R.L."/>
            <person name="Guiltinan M.J."/>
            <person name="Tyler B.M."/>
            <person name="Meinhardt L.W."/>
            <person name="Bailey B.A."/>
        </authorList>
    </citation>
    <scope>NUCLEOTIDE SEQUENCE [LARGE SCALE GENOMIC DNA]</scope>
    <source>
        <strain evidence="2">sbr112.9</strain>
    </source>
</reference>
<evidence type="ECO:0000313" key="2">
    <source>
        <dbReference type="Proteomes" id="UP000237271"/>
    </source>
</evidence>
<sequence length="157" mass="17893">MCLLVLSGSLHDGEVQILGTLLSQYQTGSHFRRIMQLRKRGSENAEFKIPFHFASNTGYIILQVVVFYTNYLAKTPTTHFQGSEAIHYVHGLASLNHWAESEAMHRRIHKIPTIVVLYEQCRLSRSATEHKSNTKKREAPLHDPIPIGFRPLSPKCV</sequence>